<dbReference type="PANTHER" id="PTHR47964">
    <property type="entry name" value="ATP-DEPENDENT DNA HELICASE HOMOLOG RECG, CHLOROPLASTIC"/>
    <property type="match status" value="1"/>
</dbReference>
<evidence type="ECO:0000256" key="9">
    <source>
        <dbReference type="ARBA" id="ARBA00023172"/>
    </source>
</evidence>
<gene>
    <name evidence="19" type="primary">recG</name>
    <name evidence="19" type="ORF">HH1059_23700</name>
</gene>
<dbReference type="InterPro" id="IPR047112">
    <property type="entry name" value="RecG/Mfd"/>
</dbReference>
<dbReference type="SUPFAM" id="SSF52540">
    <property type="entry name" value="P-loop containing nucleoside triphosphate hydrolases"/>
    <property type="match status" value="1"/>
</dbReference>
<dbReference type="EC" id="5.6.2.4" evidence="13 15"/>
<dbReference type="GO" id="GO:0006310">
    <property type="term" value="P:DNA recombination"/>
    <property type="evidence" value="ECO:0007669"/>
    <property type="project" value="UniProtKB-UniRule"/>
</dbReference>
<dbReference type="Pfam" id="PF17191">
    <property type="entry name" value="RecG_wedge"/>
    <property type="match status" value="1"/>
</dbReference>
<proteinExistence type="inferred from homology"/>
<keyword evidence="16" id="KW-0175">Coiled coil</keyword>
<dbReference type="Pfam" id="PF00271">
    <property type="entry name" value="Helicase_C"/>
    <property type="match status" value="1"/>
</dbReference>
<evidence type="ECO:0000313" key="19">
    <source>
        <dbReference type="EMBL" id="BAU56439.1"/>
    </source>
</evidence>
<dbReference type="InterPro" id="IPR045562">
    <property type="entry name" value="RecG_dom3_C"/>
</dbReference>
<accession>A0A0X8XAS6</accession>
<dbReference type="InterPro" id="IPR027417">
    <property type="entry name" value="P-loop_NTPase"/>
</dbReference>
<feature type="domain" description="Helicase C-terminal" evidence="18">
    <location>
        <begin position="478"/>
        <end position="624"/>
    </location>
</feature>
<evidence type="ECO:0000256" key="15">
    <source>
        <dbReference type="RuleBase" id="RU363016"/>
    </source>
</evidence>
<dbReference type="NCBIfam" id="NF008165">
    <property type="entry name" value="PRK10917.1-3"/>
    <property type="match status" value="1"/>
</dbReference>
<dbReference type="GO" id="GO:0016887">
    <property type="term" value="F:ATP hydrolysis activity"/>
    <property type="evidence" value="ECO:0007669"/>
    <property type="project" value="RHEA"/>
</dbReference>
<protein>
    <recommendedName>
        <fullName evidence="2 15">ATP-dependent DNA helicase RecG</fullName>
        <ecNumber evidence="13 15">5.6.2.4</ecNumber>
    </recommendedName>
</protein>
<dbReference type="GO" id="GO:0043138">
    <property type="term" value="F:3'-5' DNA helicase activity"/>
    <property type="evidence" value="ECO:0007669"/>
    <property type="project" value="UniProtKB-EC"/>
</dbReference>
<comment type="similarity">
    <text evidence="1 15">Belongs to the helicase family. RecG subfamily.</text>
</comment>
<dbReference type="EMBL" id="AP017372">
    <property type="protein sequence ID" value="BAU56439.1"/>
    <property type="molecule type" value="Genomic_DNA"/>
</dbReference>
<dbReference type="Pfam" id="PF19833">
    <property type="entry name" value="RecG_dom3_C"/>
    <property type="match status" value="1"/>
</dbReference>
<evidence type="ECO:0000313" key="20">
    <source>
        <dbReference type="Proteomes" id="UP000218890"/>
    </source>
</evidence>
<comment type="catalytic activity">
    <reaction evidence="14 15">
        <text>ATP + H2O = ADP + phosphate + H(+)</text>
        <dbReference type="Rhea" id="RHEA:13065"/>
        <dbReference type="ChEBI" id="CHEBI:15377"/>
        <dbReference type="ChEBI" id="CHEBI:15378"/>
        <dbReference type="ChEBI" id="CHEBI:30616"/>
        <dbReference type="ChEBI" id="CHEBI:43474"/>
        <dbReference type="ChEBI" id="CHEBI:456216"/>
        <dbReference type="EC" id="5.6.2.4"/>
    </reaction>
</comment>
<evidence type="ECO:0000256" key="1">
    <source>
        <dbReference type="ARBA" id="ARBA00007504"/>
    </source>
</evidence>
<evidence type="ECO:0000256" key="8">
    <source>
        <dbReference type="ARBA" id="ARBA00023125"/>
    </source>
</evidence>
<dbReference type="GO" id="GO:0003677">
    <property type="term" value="F:DNA binding"/>
    <property type="evidence" value="ECO:0007669"/>
    <property type="project" value="UniProtKB-KW"/>
</dbReference>
<dbReference type="SMART" id="SM00487">
    <property type="entry name" value="DEXDc"/>
    <property type="match status" value="1"/>
</dbReference>
<dbReference type="KEGG" id="hhk:HH1059_23700"/>
<keyword evidence="5 15" id="KW-0378">Hydrolase</keyword>
<evidence type="ECO:0000256" key="10">
    <source>
        <dbReference type="ARBA" id="ARBA00023204"/>
    </source>
</evidence>
<dbReference type="Pfam" id="PF00270">
    <property type="entry name" value="DEAD"/>
    <property type="match status" value="1"/>
</dbReference>
<dbReference type="NCBIfam" id="NF008163">
    <property type="entry name" value="PRK10917.1-1"/>
    <property type="match status" value="1"/>
</dbReference>
<comment type="catalytic activity">
    <reaction evidence="12 15">
        <text>Couples ATP hydrolysis with the unwinding of duplex DNA by translocating in the 3'-5' direction.</text>
        <dbReference type="EC" id="5.6.2.4"/>
    </reaction>
</comment>
<dbReference type="InterPro" id="IPR001650">
    <property type="entry name" value="Helicase_C-like"/>
</dbReference>
<dbReference type="AlphaFoldDB" id="A0A0X8XAS6"/>
<dbReference type="Gene3D" id="2.40.50.140">
    <property type="entry name" value="Nucleic acid-binding proteins"/>
    <property type="match status" value="1"/>
</dbReference>
<evidence type="ECO:0000256" key="13">
    <source>
        <dbReference type="ARBA" id="ARBA00034808"/>
    </source>
</evidence>
<dbReference type="InterPro" id="IPR004609">
    <property type="entry name" value="ATP-dep_DNA_helicase_RecG"/>
</dbReference>
<dbReference type="CDD" id="cd17992">
    <property type="entry name" value="DEXHc_RecG"/>
    <property type="match status" value="1"/>
</dbReference>
<dbReference type="RefSeq" id="WP_179948764.1">
    <property type="nucleotide sequence ID" value="NZ_AP017372.2"/>
</dbReference>
<dbReference type="PROSITE" id="PS51194">
    <property type="entry name" value="HELICASE_CTER"/>
    <property type="match status" value="1"/>
</dbReference>
<evidence type="ECO:0000256" key="2">
    <source>
        <dbReference type="ARBA" id="ARBA00017846"/>
    </source>
</evidence>
<evidence type="ECO:0000259" key="18">
    <source>
        <dbReference type="PROSITE" id="PS51194"/>
    </source>
</evidence>
<dbReference type="NCBIfam" id="TIGR00643">
    <property type="entry name" value="recG"/>
    <property type="match status" value="1"/>
</dbReference>
<name>A0A0X8XAS6_HALHR</name>
<evidence type="ECO:0000256" key="7">
    <source>
        <dbReference type="ARBA" id="ARBA00022840"/>
    </source>
</evidence>
<dbReference type="FunFam" id="3.40.50.300:FF:000391">
    <property type="entry name" value="ATP-dependent DNA helicase RecG"/>
    <property type="match status" value="1"/>
</dbReference>
<dbReference type="Proteomes" id="UP000218890">
    <property type="component" value="Chromosome"/>
</dbReference>
<dbReference type="SUPFAM" id="SSF50249">
    <property type="entry name" value="Nucleic acid-binding proteins"/>
    <property type="match status" value="1"/>
</dbReference>
<keyword evidence="7 15" id="KW-0067">ATP-binding</keyword>
<evidence type="ECO:0000256" key="14">
    <source>
        <dbReference type="ARBA" id="ARBA00048988"/>
    </source>
</evidence>
<evidence type="ECO:0000256" key="5">
    <source>
        <dbReference type="ARBA" id="ARBA00022801"/>
    </source>
</evidence>
<dbReference type="NCBIfam" id="NF008166">
    <property type="entry name" value="PRK10917.1-4"/>
    <property type="match status" value="1"/>
</dbReference>
<evidence type="ECO:0000256" key="11">
    <source>
        <dbReference type="ARBA" id="ARBA00023235"/>
    </source>
</evidence>
<dbReference type="PANTHER" id="PTHR47964:SF1">
    <property type="entry name" value="ATP-DEPENDENT DNA HELICASE HOMOLOG RECG, CHLOROPLASTIC"/>
    <property type="match status" value="1"/>
</dbReference>
<dbReference type="Gene3D" id="3.40.50.300">
    <property type="entry name" value="P-loop containing nucleotide triphosphate hydrolases"/>
    <property type="match status" value="2"/>
</dbReference>
<dbReference type="NCBIfam" id="NF008168">
    <property type="entry name" value="PRK10917.2-2"/>
    <property type="match status" value="1"/>
</dbReference>
<dbReference type="GO" id="GO:0006281">
    <property type="term" value="P:DNA repair"/>
    <property type="evidence" value="ECO:0007669"/>
    <property type="project" value="UniProtKB-UniRule"/>
</dbReference>
<evidence type="ECO:0000256" key="4">
    <source>
        <dbReference type="ARBA" id="ARBA00022763"/>
    </source>
</evidence>
<organism evidence="19 20">
    <name type="scientific">Halorhodospira halochloris</name>
    <name type="common">Ectothiorhodospira halochloris</name>
    <dbReference type="NCBI Taxonomy" id="1052"/>
    <lineage>
        <taxon>Bacteria</taxon>
        <taxon>Pseudomonadati</taxon>
        <taxon>Pseudomonadota</taxon>
        <taxon>Gammaproteobacteria</taxon>
        <taxon>Chromatiales</taxon>
        <taxon>Ectothiorhodospiraceae</taxon>
        <taxon>Halorhodospira</taxon>
    </lineage>
</organism>
<dbReference type="CDD" id="cd04488">
    <property type="entry name" value="RecG_wedge_OBF"/>
    <property type="match status" value="1"/>
</dbReference>
<feature type="domain" description="Helicase ATP-binding" evidence="17">
    <location>
        <begin position="282"/>
        <end position="445"/>
    </location>
</feature>
<evidence type="ECO:0000256" key="12">
    <source>
        <dbReference type="ARBA" id="ARBA00034617"/>
    </source>
</evidence>
<keyword evidence="3 15" id="KW-0547">Nucleotide-binding</keyword>
<dbReference type="PROSITE" id="PS51192">
    <property type="entry name" value="HELICASE_ATP_BIND_1"/>
    <property type="match status" value="1"/>
</dbReference>
<keyword evidence="9 15" id="KW-0233">DNA recombination</keyword>
<evidence type="ECO:0000256" key="3">
    <source>
        <dbReference type="ARBA" id="ARBA00022741"/>
    </source>
</evidence>
<dbReference type="SMART" id="SM00490">
    <property type="entry name" value="HELICc"/>
    <property type="match status" value="1"/>
</dbReference>
<comment type="function">
    <text evidence="15">Plays a critical role in recombination and DNA repair. Helps process Holliday junction intermediates to mature products by catalyzing branch migration. Has replication fork regression activity, unwinds stalled or blocked replication forks to make a HJ that can be resolved. Has a DNA unwinding activity characteristic of a DNA helicase with 3'-5' polarity.</text>
</comment>
<dbReference type="InterPro" id="IPR014001">
    <property type="entry name" value="Helicase_ATP-bd"/>
</dbReference>
<keyword evidence="11" id="KW-0413">Isomerase</keyword>
<reference evidence="19" key="1">
    <citation type="submission" date="2016-02" db="EMBL/GenBank/DDBJ databases">
        <title>Halorhodospira halochloris DSM-1059 complete genome, version 2.</title>
        <authorList>
            <person name="Tsukatani Y."/>
        </authorList>
    </citation>
    <scope>NUCLEOTIDE SEQUENCE</scope>
    <source>
        <strain evidence="19">DSM 1059</strain>
    </source>
</reference>
<dbReference type="GO" id="GO:0005524">
    <property type="term" value="F:ATP binding"/>
    <property type="evidence" value="ECO:0007669"/>
    <property type="project" value="UniProtKB-KW"/>
</dbReference>
<evidence type="ECO:0000259" key="17">
    <source>
        <dbReference type="PROSITE" id="PS51192"/>
    </source>
</evidence>
<evidence type="ECO:0000256" key="6">
    <source>
        <dbReference type="ARBA" id="ARBA00022806"/>
    </source>
</evidence>
<dbReference type="InterPro" id="IPR033454">
    <property type="entry name" value="RecG_wedge"/>
</dbReference>
<keyword evidence="6 15" id="KW-0347">Helicase</keyword>
<dbReference type="InterPro" id="IPR012340">
    <property type="entry name" value="NA-bd_OB-fold"/>
</dbReference>
<evidence type="ECO:0000256" key="16">
    <source>
        <dbReference type="SAM" id="Coils"/>
    </source>
</evidence>
<sequence length="689" mass="75766">MIAPDWRLQALPGVGERSVQRLHRLNIYTLADLLLHLPIRYEDRTRLRRIADLSAGERALVEGAIAWSEVAQGRRRRLLCRISDGSGQLDLVFFNYPPKTAERLQRGLWLRCFGEVRAGYGSLQMVHPEYKRVKPGDTDRLSEALTPVYRSTDGLHQKKLRSLVDVALELFAQHGQDHLDGSMLPESGWPGLLEAFQQIHRPSPETDTQALLEGRHPAVQRVAYEELLAHHLTLRRYRLNLHAAATAPVLDGGEGLAGQLRDTLPFELTAAQLRVDSEVAADMAQPSPMLRLLQGDVGSGKTVIAALACARAIGSGYQAAVMAPTELLAEQHWRTLSSWLIPLEVELAWLSGSASTAQRRSAMQSLAAGRAGVAIGTHALFQEAVEFFRLGLVVIDEQHRFGVNQRLALKEKAGSVEPHQLSMTATPIPRTLAMTIYADLDVSLLDERPPGRGEVKTVAVSSARRDEVIERIRGALLEGRQAYWVCTLVEASEELDAQAAEETAEELARELDECTIGLIHGRMAAAEKERAMAQFAAGEIELLVATTVIEVGVDVANASLMIIDNAERLGLAQLHQLRGRVGRGSSASSCVLMYHGPLSAVSRQRLEVMRETTDGFVIAERDLQIRGPGEFLGSRQTGDLGLKVADLSRDKALLDTVQRVAGRLLTEQPDVVEALIERWIGEAQRYGQV</sequence>
<keyword evidence="20" id="KW-1185">Reference proteome</keyword>
<dbReference type="InterPro" id="IPR011545">
    <property type="entry name" value="DEAD/DEAH_box_helicase_dom"/>
</dbReference>
<keyword evidence="8" id="KW-0238">DNA-binding</keyword>
<feature type="coiled-coil region" evidence="16">
    <location>
        <begin position="490"/>
        <end position="517"/>
    </location>
</feature>
<keyword evidence="4 15" id="KW-0227">DNA damage</keyword>
<keyword evidence="10 15" id="KW-0234">DNA repair</keyword>